<name>A0ACA9LPC3_9GLOM</name>
<reference evidence="1" key="1">
    <citation type="submission" date="2021-06" db="EMBL/GenBank/DDBJ databases">
        <authorList>
            <person name="Kallberg Y."/>
            <person name="Tangrot J."/>
            <person name="Rosling A."/>
        </authorList>
    </citation>
    <scope>NUCLEOTIDE SEQUENCE</scope>
    <source>
        <strain evidence="1">MA461A</strain>
    </source>
</reference>
<keyword evidence="2" id="KW-1185">Reference proteome</keyword>
<evidence type="ECO:0000313" key="2">
    <source>
        <dbReference type="Proteomes" id="UP000789920"/>
    </source>
</evidence>
<gene>
    <name evidence="1" type="ORF">RPERSI_LOCUS3246</name>
</gene>
<dbReference type="EMBL" id="CAJVQC010003893">
    <property type="protein sequence ID" value="CAG8533560.1"/>
    <property type="molecule type" value="Genomic_DNA"/>
</dbReference>
<dbReference type="Proteomes" id="UP000789920">
    <property type="component" value="Unassembled WGS sequence"/>
</dbReference>
<evidence type="ECO:0000313" key="1">
    <source>
        <dbReference type="EMBL" id="CAG8533560.1"/>
    </source>
</evidence>
<feature type="non-terminal residue" evidence="1">
    <location>
        <position position="1"/>
    </location>
</feature>
<accession>A0ACA9LPC3</accession>
<organism evidence="1 2">
    <name type="scientific">Racocetra persica</name>
    <dbReference type="NCBI Taxonomy" id="160502"/>
    <lineage>
        <taxon>Eukaryota</taxon>
        <taxon>Fungi</taxon>
        <taxon>Fungi incertae sedis</taxon>
        <taxon>Mucoromycota</taxon>
        <taxon>Glomeromycotina</taxon>
        <taxon>Glomeromycetes</taxon>
        <taxon>Diversisporales</taxon>
        <taxon>Gigasporaceae</taxon>
        <taxon>Racocetra</taxon>
    </lineage>
</organism>
<sequence>VLIQQIQVAPVPHTYNNNIPKFPEDIIENLTNFTKKDLQQTSRKQTSYKKVHPAKSSPPTITTILESHNVPEGNPEVDLEDLIDGYLDTLNT</sequence>
<proteinExistence type="predicted"/>
<protein>
    <submittedName>
        <fullName evidence="1">23256_t:CDS:1</fullName>
    </submittedName>
</protein>
<comment type="caution">
    <text evidence="1">The sequence shown here is derived from an EMBL/GenBank/DDBJ whole genome shotgun (WGS) entry which is preliminary data.</text>
</comment>